<protein>
    <recommendedName>
        <fullName evidence="3">BTB domain-containing protein</fullName>
    </recommendedName>
</protein>
<dbReference type="Proteomes" id="UP000799764">
    <property type="component" value="Unassembled WGS sequence"/>
</dbReference>
<dbReference type="Gene3D" id="3.30.710.10">
    <property type="entry name" value="Potassium Channel Kv1.1, Chain A"/>
    <property type="match status" value="1"/>
</dbReference>
<dbReference type="AlphaFoldDB" id="A0A9P4PB05"/>
<reference evidence="1" key="1">
    <citation type="journal article" date="2020" name="Stud. Mycol.">
        <title>101 Dothideomycetes genomes: a test case for predicting lifestyles and emergence of pathogens.</title>
        <authorList>
            <person name="Haridas S."/>
            <person name="Albert R."/>
            <person name="Binder M."/>
            <person name="Bloem J."/>
            <person name="Labutti K."/>
            <person name="Salamov A."/>
            <person name="Andreopoulos B."/>
            <person name="Baker S."/>
            <person name="Barry K."/>
            <person name="Bills G."/>
            <person name="Bluhm B."/>
            <person name="Cannon C."/>
            <person name="Castanera R."/>
            <person name="Culley D."/>
            <person name="Daum C."/>
            <person name="Ezra D."/>
            <person name="Gonzalez J."/>
            <person name="Henrissat B."/>
            <person name="Kuo A."/>
            <person name="Liang C."/>
            <person name="Lipzen A."/>
            <person name="Lutzoni F."/>
            <person name="Magnuson J."/>
            <person name="Mondo S."/>
            <person name="Nolan M."/>
            <person name="Ohm R."/>
            <person name="Pangilinan J."/>
            <person name="Park H.-J."/>
            <person name="Ramirez L."/>
            <person name="Alfaro M."/>
            <person name="Sun H."/>
            <person name="Tritt A."/>
            <person name="Yoshinaga Y."/>
            <person name="Zwiers L.-H."/>
            <person name="Turgeon B."/>
            <person name="Goodwin S."/>
            <person name="Spatafora J."/>
            <person name="Crous P."/>
            <person name="Grigoriev I."/>
        </authorList>
    </citation>
    <scope>NUCLEOTIDE SEQUENCE</scope>
    <source>
        <strain evidence="1">CBS 690.94</strain>
    </source>
</reference>
<proteinExistence type="predicted"/>
<name>A0A9P4PB05_9PLEO</name>
<evidence type="ECO:0000313" key="1">
    <source>
        <dbReference type="EMBL" id="KAF2441700.1"/>
    </source>
</evidence>
<evidence type="ECO:0008006" key="3">
    <source>
        <dbReference type="Google" id="ProtNLM"/>
    </source>
</evidence>
<comment type="caution">
    <text evidence="1">The sequence shown here is derived from an EMBL/GenBank/DDBJ whole genome shotgun (WGS) entry which is preliminary data.</text>
</comment>
<gene>
    <name evidence="1" type="ORF">P171DRAFT_446541</name>
</gene>
<keyword evidence="2" id="KW-1185">Reference proteome</keyword>
<organism evidence="1 2">
    <name type="scientific">Karstenula rhodostoma CBS 690.94</name>
    <dbReference type="NCBI Taxonomy" id="1392251"/>
    <lineage>
        <taxon>Eukaryota</taxon>
        <taxon>Fungi</taxon>
        <taxon>Dikarya</taxon>
        <taxon>Ascomycota</taxon>
        <taxon>Pezizomycotina</taxon>
        <taxon>Dothideomycetes</taxon>
        <taxon>Pleosporomycetidae</taxon>
        <taxon>Pleosporales</taxon>
        <taxon>Massarineae</taxon>
        <taxon>Didymosphaeriaceae</taxon>
        <taxon>Karstenula</taxon>
    </lineage>
</organism>
<sequence length="258" mass="29621">MTSEATAPSPALAPAPAGTKRRFSMFSSDQAIIQFELEGQRFSIHEALLDHHSKTWRKAWKHTTGLAACKACPHTVVKVSVWGFRGFIHWLYERKIPGTTTLEELKWSSEDTDADKEMFAIDLNTKLYFLGRSLRMEKLQDDTMTWLFDIYRNNDRVPSIDLLRYVGDYLEDTCVDTFFGDLLSKRKAACLQLLKVADEYLPEACANNICESLLEEMLSEEKPKSEALELRDYHLHSESATSCACHRKFMDARYCISK</sequence>
<accession>A0A9P4PB05</accession>
<dbReference type="InterPro" id="IPR011333">
    <property type="entry name" value="SKP1/BTB/POZ_sf"/>
</dbReference>
<dbReference type="EMBL" id="MU001505">
    <property type="protein sequence ID" value="KAF2441700.1"/>
    <property type="molecule type" value="Genomic_DNA"/>
</dbReference>
<evidence type="ECO:0000313" key="2">
    <source>
        <dbReference type="Proteomes" id="UP000799764"/>
    </source>
</evidence>